<dbReference type="Pfam" id="PF12833">
    <property type="entry name" value="HTH_18"/>
    <property type="match status" value="1"/>
</dbReference>
<dbReference type="GO" id="GO:0043565">
    <property type="term" value="F:sequence-specific DNA binding"/>
    <property type="evidence" value="ECO:0007669"/>
    <property type="project" value="InterPro"/>
</dbReference>
<comment type="caution">
    <text evidence="5">The sequence shown here is derived from an EMBL/GenBank/DDBJ whole genome shotgun (WGS) entry which is preliminary data.</text>
</comment>
<reference evidence="5 6" key="1">
    <citation type="submission" date="2019-07" db="EMBL/GenBank/DDBJ databases">
        <authorList>
            <person name="Kim J."/>
        </authorList>
    </citation>
    <scope>NUCLEOTIDE SEQUENCE [LARGE SCALE GENOMIC DNA]</scope>
    <source>
        <strain evidence="5 6">JC52</strain>
    </source>
</reference>
<gene>
    <name evidence="5" type="ORF">FPZ49_09245</name>
</gene>
<proteinExistence type="predicted"/>
<accession>A0A559KDQ9</accession>
<dbReference type="EMBL" id="VNJI01000009">
    <property type="protein sequence ID" value="TVY10244.1"/>
    <property type="molecule type" value="Genomic_DNA"/>
</dbReference>
<dbReference type="Gene3D" id="1.10.10.60">
    <property type="entry name" value="Homeodomain-like"/>
    <property type="match status" value="2"/>
</dbReference>
<dbReference type="Pfam" id="PF02311">
    <property type="entry name" value="AraC_binding"/>
    <property type="match status" value="1"/>
</dbReference>
<dbReference type="InterPro" id="IPR003313">
    <property type="entry name" value="AraC-bd"/>
</dbReference>
<evidence type="ECO:0000256" key="3">
    <source>
        <dbReference type="ARBA" id="ARBA00023163"/>
    </source>
</evidence>
<dbReference type="SUPFAM" id="SSF51215">
    <property type="entry name" value="Regulatory protein AraC"/>
    <property type="match status" value="1"/>
</dbReference>
<dbReference type="PANTHER" id="PTHR43280:SF2">
    <property type="entry name" value="HTH-TYPE TRANSCRIPTIONAL REGULATOR EXSA"/>
    <property type="match status" value="1"/>
</dbReference>
<evidence type="ECO:0000313" key="5">
    <source>
        <dbReference type="EMBL" id="TVY10244.1"/>
    </source>
</evidence>
<dbReference type="SMART" id="SM00342">
    <property type="entry name" value="HTH_ARAC"/>
    <property type="match status" value="1"/>
</dbReference>
<evidence type="ECO:0000256" key="1">
    <source>
        <dbReference type="ARBA" id="ARBA00023015"/>
    </source>
</evidence>
<feature type="domain" description="HTH araC/xylS-type" evidence="4">
    <location>
        <begin position="162"/>
        <end position="260"/>
    </location>
</feature>
<dbReference type="InterPro" id="IPR037923">
    <property type="entry name" value="HTH-like"/>
</dbReference>
<dbReference type="AlphaFoldDB" id="A0A559KDQ9"/>
<dbReference type="GO" id="GO:0003700">
    <property type="term" value="F:DNA-binding transcription factor activity"/>
    <property type="evidence" value="ECO:0007669"/>
    <property type="project" value="InterPro"/>
</dbReference>
<sequence>MLLKINAIRHDTGAARWYEEAEKESAAWTLVVVGYGKCVYWIEGEKLLLEKGDVVLIPDHTGFYGKPIPSVSHETYVVTFTQTRADGTAPLLPVLAETRYVRQRTGKLELLLARMQTMAEQWTERESYYETLCLALLLETLTHVNRELDQGRWSSVKYRHAELMKSYIQNHYREKVTKDELSTVIGKSPNHTAALFSEVTGQTISDYVNAQRVKTAVYLLRHSQRTVADIADYLGYCDASYFHKVFKRITGQAPSAYLKDRETPLR</sequence>
<dbReference type="OrthoDB" id="2644630at2"/>
<dbReference type="PRINTS" id="PR00032">
    <property type="entry name" value="HTHARAC"/>
</dbReference>
<dbReference type="InterPro" id="IPR018062">
    <property type="entry name" value="HTH_AraC-typ_CS"/>
</dbReference>
<dbReference type="RefSeq" id="WP_144845795.1">
    <property type="nucleotide sequence ID" value="NZ_VNJI01000009.1"/>
</dbReference>
<keyword evidence="3" id="KW-0804">Transcription</keyword>
<keyword evidence="1" id="KW-0805">Transcription regulation</keyword>
<dbReference type="PANTHER" id="PTHR43280">
    <property type="entry name" value="ARAC-FAMILY TRANSCRIPTIONAL REGULATOR"/>
    <property type="match status" value="1"/>
</dbReference>
<dbReference type="InterPro" id="IPR018060">
    <property type="entry name" value="HTH_AraC"/>
</dbReference>
<dbReference type="SUPFAM" id="SSF46689">
    <property type="entry name" value="Homeodomain-like"/>
    <property type="match status" value="2"/>
</dbReference>
<keyword evidence="6" id="KW-1185">Reference proteome</keyword>
<evidence type="ECO:0000259" key="4">
    <source>
        <dbReference type="PROSITE" id="PS01124"/>
    </source>
</evidence>
<evidence type="ECO:0000256" key="2">
    <source>
        <dbReference type="ARBA" id="ARBA00023125"/>
    </source>
</evidence>
<dbReference type="PROSITE" id="PS01124">
    <property type="entry name" value="HTH_ARAC_FAMILY_2"/>
    <property type="match status" value="1"/>
</dbReference>
<protein>
    <submittedName>
        <fullName evidence="5">Helix-turn-helix transcriptional regulator</fullName>
    </submittedName>
</protein>
<dbReference type="InterPro" id="IPR009057">
    <property type="entry name" value="Homeodomain-like_sf"/>
</dbReference>
<evidence type="ECO:0000313" key="6">
    <source>
        <dbReference type="Proteomes" id="UP000317036"/>
    </source>
</evidence>
<dbReference type="Proteomes" id="UP000317036">
    <property type="component" value="Unassembled WGS sequence"/>
</dbReference>
<organism evidence="5 6">
    <name type="scientific">Paenibacillus cremeus</name>
    <dbReference type="NCBI Taxonomy" id="2163881"/>
    <lineage>
        <taxon>Bacteria</taxon>
        <taxon>Bacillati</taxon>
        <taxon>Bacillota</taxon>
        <taxon>Bacilli</taxon>
        <taxon>Bacillales</taxon>
        <taxon>Paenibacillaceae</taxon>
        <taxon>Paenibacillus</taxon>
    </lineage>
</organism>
<dbReference type="InterPro" id="IPR020449">
    <property type="entry name" value="Tscrpt_reg_AraC-type_HTH"/>
</dbReference>
<dbReference type="PROSITE" id="PS00041">
    <property type="entry name" value="HTH_ARAC_FAMILY_1"/>
    <property type="match status" value="1"/>
</dbReference>
<keyword evidence="2" id="KW-0238">DNA-binding</keyword>
<name>A0A559KDQ9_9BACL</name>